<gene>
    <name evidence="1" type="ORF">S01H1_68405</name>
</gene>
<dbReference type="AlphaFoldDB" id="X0X5C4"/>
<proteinExistence type="predicted"/>
<reference evidence="1" key="1">
    <citation type="journal article" date="2014" name="Front. Microbiol.">
        <title>High frequency of phylogenetically diverse reductive dehalogenase-homologous genes in deep subseafloor sedimentary metagenomes.</title>
        <authorList>
            <person name="Kawai M."/>
            <person name="Futagami T."/>
            <person name="Toyoda A."/>
            <person name="Takaki Y."/>
            <person name="Nishi S."/>
            <person name="Hori S."/>
            <person name="Arai W."/>
            <person name="Tsubouchi T."/>
            <person name="Morono Y."/>
            <person name="Uchiyama I."/>
            <person name="Ito T."/>
            <person name="Fujiyama A."/>
            <person name="Inagaki F."/>
            <person name="Takami H."/>
        </authorList>
    </citation>
    <scope>NUCLEOTIDE SEQUENCE</scope>
    <source>
        <strain evidence="1">Expedition CK06-06</strain>
    </source>
</reference>
<comment type="caution">
    <text evidence="1">The sequence shown here is derived from an EMBL/GenBank/DDBJ whole genome shotgun (WGS) entry which is preliminary data.</text>
</comment>
<evidence type="ECO:0000313" key="1">
    <source>
        <dbReference type="EMBL" id="GAG31863.1"/>
    </source>
</evidence>
<protein>
    <submittedName>
        <fullName evidence="1">Uncharacterized protein</fullName>
    </submittedName>
</protein>
<accession>X0X5C4</accession>
<sequence>IERIPTEYALRWPFGVFMSLPVKILHGREPNFSLWPNAPQISDVREIVNAHTDMRIWSPRDVNWKEGVIPEAGWMSRE</sequence>
<feature type="non-terminal residue" evidence="1">
    <location>
        <position position="1"/>
    </location>
</feature>
<name>X0X5C4_9ZZZZ</name>
<organism evidence="1">
    <name type="scientific">marine sediment metagenome</name>
    <dbReference type="NCBI Taxonomy" id="412755"/>
    <lineage>
        <taxon>unclassified sequences</taxon>
        <taxon>metagenomes</taxon>
        <taxon>ecological metagenomes</taxon>
    </lineage>
</organism>
<dbReference type="EMBL" id="BARS01045364">
    <property type="protein sequence ID" value="GAG31863.1"/>
    <property type="molecule type" value="Genomic_DNA"/>
</dbReference>